<reference evidence="2" key="1">
    <citation type="submission" date="2020-11" db="EMBL/GenBank/DDBJ databases">
        <authorList>
            <consortium name="DOE Joint Genome Institute"/>
            <person name="Ahrendt S."/>
            <person name="Riley R."/>
            <person name="Andreopoulos W."/>
            <person name="Labutti K."/>
            <person name="Pangilinan J."/>
            <person name="Ruiz-Duenas F.J."/>
            <person name="Barrasa J.M."/>
            <person name="Sanchez-Garcia M."/>
            <person name="Camarero S."/>
            <person name="Miyauchi S."/>
            <person name="Serrano A."/>
            <person name="Linde D."/>
            <person name="Babiker R."/>
            <person name="Drula E."/>
            <person name="Ayuso-Fernandez I."/>
            <person name="Pacheco R."/>
            <person name="Padilla G."/>
            <person name="Ferreira P."/>
            <person name="Barriuso J."/>
            <person name="Kellner H."/>
            <person name="Castanera R."/>
            <person name="Alfaro M."/>
            <person name="Ramirez L."/>
            <person name="Pisabarro A.G."/>
            <person name="Kuo A."/>
            <person name="Tritt A."/>
            <person name="Lipzen A."/>
            <person name="He G."/>
            <person name="Yan M."/>
            <person name="Ng V."/>
            <person name="Cullen D."/>
            <person name="Martin F."/>
            <person name="Rosso M.-N."/>
            <person name="Henrissat B."/>
            <person name="Hibbett D."/>
            <person name="Martinez A.T."/>
            <person name="Grigoriev I.V."/>
        </authorList>
    </citation>
    <scope>NUCLEOTIDE SEQUENCE</scope>
    <source>
        <strain evidence="2">MF-IS2</strain>
    </source>
</reference>
<evidence type="ECO:0000256" key="1">
    <source>
        <dbReference type="SAM" id="MobiDB-lite"/>
    </source>
</evidence>
<dbReference type="Gene3D" id="2.80.10.50">
    <property type="match status" value="1"/>
</dbReference>
<comment type="caution">
    <text evidence="2">The sequence shown here is derived from an EMBL/GenBank/DDBJ whole genome shotgun (WGS) entry which is preliminary data.</text>
</comment>
<dbReference type="EMBL" id="MU151120">
    <property type="protein sequence ID" value="KAF9449785.1"/>
    <property type="molecule type" value="Genomic_DNA"/>
</dbReference>
<accession>A0A9P6C5G6</accession>
<proteinExistence type="predicted"/>
<feature type="region of interest" description="Disordered" evidence="1">
    <location>
        <begin position="16"/>
        <end position="43"/>
    </location>
</feature>
<dbReference type="Proteomes" id="UP000807342">
    <property type="component" value="Unassembled WGS sequence"/>
</dbReference>
<gene>
    <name evidence="2" type="ORF">P691DRAFT_758746</name>
</gene>
<evidence type="ECO:0000313" key="3">
    <source>
        <dbReference type="Proteomes" id="UP000807342"/>
    </source>
</evidence>
<dbReference type="Pfam" id="PF16850">
    <property type="entry name" value="Inhibitor_I66"/>
    <property type="match status" value="1"/>
</dbReference>
<organism evidence="2 3">
    <name type="scientific">Macrolepiota fuliginosa MF-IS2</name>
    <dbReference type="NCBI Taxonomy" id="1400762"/>
    <lineage>
        <taxon>Eukaryota</taxon>
        <taxon>Fungi</taxon>
        <taxon>Dikarya</taxon>
        <taxon>Basidiomycota</taxon>
        <taxon>Agaricomycotina</taxon>
        <taxon>Agaricomycetes</taxon>
        <taxon>Agaricomycetidae</taxon>
        <taxon>Agaricales</taxon>
        <taxon>Agaricineae</taxon>
        <taxon>Agaricaceae</taxon>
        <taxon>Macrolepiota</taxon>
    </lineage>
</organism>
<name>A0A9P6C5G6_9AGAR</name>
<protein>
    <submittedName>
        <fullName evidence="2">Uncharacterized protein</fullName>
    </submittedName>
</protein>
<evidence type="ECO:0000313" key="2">
    <source>
        <dbReference type="EMBL" id="KAF9449785.1"/>
    </source>
</evidence>
<keyword evidence="3" id="KW-1185">Reference proteome</keyword>
<feature type="compositionally biased region" description="Gly residues" evidence="1">
    <location>
        <begin position="27"/>
        <end position="39"/>
    </location>
</feature>
<dbReference type="AlphaFoldDB" id="A0A9P6C5G6"/>
<dbReference type="InterPro" id="IPR031755">
    <property type="entry name" value="Inhibitor_I66"/>
</dbReference>
<sequence>MPRGPEPGDYRIVIKLNGSDTGDEGDGSGGGPGGPGGHGDGVRIGRMLIEADNMGPKPVFAGTDDPAPLWVVGEMGGGLSILVNRNTQVTSNGGVISGLLVNPPQAIRWLITPAPQAGLFRIADPGTDNVWTVAPGPLPAQIVLAAPTGAANQAFGFI</sequence>
<dbReference type="GO" id="GO:0004867">
    <property type="term" value="F:serine-type endopeptidase inhibitor activity"/>
    <property type="evidence" value="ECO:0007669"/>
    <property type="project" value="InterPro"/>
</dbReference>